<dbReference type="EMBL" id="JAUHQC010000006">
    <property type="protein sequence ID" value="MDN4532466.1"/>
    <property type="molecule type" value="Genomic_DNA"/>
</dbReference>
<organism evidence="1 2">
    <name type="scientific">Staphylococcus auricularis</name>
    <dbReference type="NCBI Taxonomy" id="29379"/>
    <lineage>
        <taxon>Bacteria</taxon>
        <taxon>Bacillati</taxon>
        <taxon>Bacillota</taxon>
        <taxon>Bacilli</taxon>
        <taxon>Bacillales</taxon>
        <taxon>Staphylococcaceae</taxon>
        <taxon>Staphylococcus</taxon>
    </lineage>
</organism>
<reference evidence="1" key="1">
    <citation type="submission" date="2023-07" db="EMBL/GenBank/DDBJ databases">
        <title>Evaluation of the beneficial properties of pineapple isolates.</title>
        <authorList>
            <person name="Adefiranye O."/>
        </authorList>
    </citation>
    <scope>NUCLEOTIDE SEQUENCE</scope>
    <source>
        <strain evidence="1">PAPLE_T1</strain>
    </source>
</reference>
<dbReference type="AlphaFoldDB" id="A0AAW7MAY5"/>
<dbReference type="Proteomes" id="UP001171687">
    <property type="component" value="Unassembled WGS sequence"/>
</dbReference>
<comment type="caution">
    <text evidence="1">The sequence shown here is derived from an EMBL/GenBank/DDBJ whole genome shotgun (WGS) entry which is preliminary data.</text>
</comment>
<gene>
    <name evidence="1" type="ORF">QYH67_02535</name>
</gene>
<name>A0AAW7MAY5_9STAP</name>
<evidence type="ECO:0008006" key="3">
    <source>
        <dbReference type="Google" id="ProtNLM"/>
    </source>
</evidence>
<evidence type="ECO:0000313" key="1">
    <source>
        <dbReference type="EMBL" id="MDN4532466.1"/>
    </source>
</evidence>
<evidence type="ECO:0000313" key="2">
    <source>
        <dbReference type="Proteomes" id="UP001171687"/>
    </source>
</evidence>
<dbReference type="RefSeq" id="WP_150887608.1">
    <property type="nucleotide sequence ID" value="NZ_CAKZJA010000016.1"/>
</dbReference>
<accession>A0AAW7MAY5</accession>
<sequence length="289" mass="33509">MFLSFILIVIIVLLIIAIMIEHHVLQNKLETEQYAKNQVVTKVHSITAENTELKSQLFDSGMDANSHHYGIRKAKHDLIEILNGLKNQRHIARYEIIATDRFAVKHPLFEDVRHFDYIVLTDKGIFNLDIKHWKQKTFYHFTVGGNDKQLSEQHQDLTDEQRVGHYIAEQYHSQFKSPNEATYTFVEQIKNNKVSYQFYDYDPYEKAKQSNKDISEKVSAYLKQSIPSIGLVYFTDGSVNIIDGVYRSNANTETLSSKSSLEHVITETVDNQTEAISKSQFDDLLQHIH</sequence>
<protein>
    <recommendedName>
        <fullName evidence="3">NERD domain-containing protein</fullName>
    </recommendedName>
</protein>
<proteinExistence type="predicted"/>